<reference evidence="2" key="1">
    <citation type="submission" date="2020-06" db="EMBL/GenBank/DDBJ databases">
        <authorList>
            <consortium name="Plant Systems Biology data submission"/>
        </authorList>
    </citation>
    <scope>NUCLEOTIDE SEQUENCE</scope>
    <source>
        <strain evidence="2">D6</strain>
    </source>
</reference>
<sequence>MAEPQCYCPSPEEEDDEWQGQLMVSDSMNILLKPEDETETESDDSQQDILEIIEELPLDGEDEFDTPASSTSNEFSLSNITFALGGAIQGSAATLGNATDKLRQSLIPSAAPSASPAKANNNPLNNSLSNLRRSSSHNNKKNRKVDFGPFESRAVRLQYTQEDLFEIVDDPAQFYELQNALRSLGAVTNTLVQQKLHWYIKNNKRERARQAALEEEALQQQQEQEPTTPPTESKVMNGDDLLVKAGLPPIAEEEESPKSVREIFVPLS</sequence>
<dbReference type="Proteomes" id="UP001153069">
    <property type="component" value="Unassembled WGS sequence"/>
</dbReference>
<organism evidence="2 3">
    <name type="scientific">Seminavis robusta</name>
    <dbReference type="NCBI Taxonomy" id="568900"/>
    <lineage>
        <taxon>Eukaryota</taxon>
        <taxon>Sar</taxon>
        <taxon>Stramenopiles</taxon>
        <taxon>Ochrophyta</taxon>
        <taxon>Bacillariophyta</taxon>
        <taxon>Bacillariophyceae</taxon>
        <taxon>Bacillariophycidae</taxon>
        <taxon>Naviculales</taxon>
        <taxon>Naviculaceae</taxon>
        <taxon>Seminavis</taxon>
    </lineage>
</organism>
<evidence type="ECO:0000313" key="2">
    <source>
        <dbReference type="EMBL" id="CAB9515538.1"/>
    </source>
</evidence>
<feature type="compositionally biased region" description="Low complexity" evidence="1">
    <location>
        <begin position="109"/>
        <end position="133"/>
    </location>
</feature>
<feature type="region of interest" description="Disordered" evidence="1">
    <location>
        <begin position="215"/>
        <end position="268"/>
    </location>
</feature>
<gene>
    <name evidence="2" type="ORF">SEMRO_722_G192830.1</name>
</gene>
<evidence type="ECO:0000256" key="1">
    <source>
        <dbReference type="SAM" id="MobiDB-lite"/>
    </source>
</evidence>
<proteinExistence type="predicted"/>
<feature type="compositionally biased region" description="Basic residues" evidence="1">
    <location>
        <begin position="134"/>
        <end position="143"/>
    </location>
</feature>
<feature type="region of interest" description="Disordered" evidence="1">
    <location>
        <begin position="109"/>
        <end position="147"/>
    </location>
</feature>
<dbReference type="EMBL" id="CAICTM010000721">
    <property type="protein sequence ID" value="CAB9515538.1"/>
    <property type="molecule type" value="Genomic_DNA"/>
</dbReference>
<protein>
    <submittedName>
        <fullName evidence="2">Uncharacterized protein</fullName>
    </submittedName>
</protein>
<name>A0A9N8E755_9STRA</name>
<accession>A0A9N8E755</accession>
<dbReference type="AlphaFoldDB" id="A0A9N8E755"/>
<keyword evidence="3" id="KW-1185">Reference proteome</keyword>
<comment type="caution">
    <text evidence="2">The sequence shown here is derived from an EMBL/GenBank/DDBJ whole genome shotgun (WGS) entry which is preliminary data.</text>
</comment>
<evidence type="ECO:0000313" key="3">
    <source>
        <dbReference type="Proteomes" id="UP001153069"/>
    </source>
</evidence>